<dbReference type="OrthoDB" id="483469at2"/>
<dbReference type="Gene3D" id="3.30.70.60">
    <property type="match status" value="1"/>
</dbReference>
<dbReference type="STRING" id="41431.PCC8801_4171"/>
<dbReference type="Proteomes" id="UP000008204">
    <property type="component" value="Chromosome"/>
</dbReference>
<evidence type="ECO:0000256" key="1">
    <source>
        <dbReference type="SAM" id="MobiDB-lite"/>
    </source>
</evidence>
<protein>
    <submittedName>
        <fullName evidence="3">Type IV pilus assembly protein</fullName>
    </submittedName>
</protein>
<keyword evidence="4" id="KW-1185">Reference proteome</keyword>
<feature type="transmembrane region" description="Helical" evidence="2">
    <location>
        <begin position="34"/>
        <end position="56"/>
    </location>
</feature>
<proteinExistence type="predicted"/>
<dbReference type="KEGG" id="cyp:PCC8801_4171"/>
<feature type="compositionally biased region" description="Pro residues" evidence="1">
    <location>
        <begin position="267"/>
        <end position="277"/>
    </location>
</feature>
<keyword evidence="2" id="KW-0812">Transmembrane</keyword>
<evidence type="ECO:0000256" key="2">
    <source>
        <dbReference type="SAM" id="Phobius"/>
    </source>
</evidence>
<feature type="region of interest" description="Disordered" evidence="1">
    <location>
        <begin position="245"/>
        <end position="277"/>
    </location>
</feature>
<evidence type="ECO:0000313" key="3">
    <source>
        <dbReference type="EMBL" id="ACK68101.1"/>
    </source>
</evidence>
<reference evidence="4" key="1">
    <citation type="journal article" date="2011" name="MBio">
        <title>Novel metabolic attributes of the genus Cyanothece, comprising a group of unicellular nitrogen-fixing Cyanobacteria.</title>
        <authorList>
            <person name="Bandyopadhyay A."/>
            <person name="Elvitigala T."/>
            <person name="Welsh E."/>
            <person name="Stockel J."/>
            <person name="Liberton M."/>
            <person name="Min H."/>
            <person name="Sherman L.A."/>
            <person name="Pakrasi H.B."/>
        </authorList>
    </citation>
    <scope>NUCLEOTIDE SEQUENCE [LARGE SCALE GENOMIC DNA]</scope>
    <source>
        <strain evidence="4">PCC 8801</strain>
    </source>
</reference>
<keyword evidence="2" id="KW-0472">Membrane</keyword>
<dbReference type="RefSeq" id="WP_015957308.1">
    <property type="nucleotide sequence ID" value="NC_011726.1"/>
</dbReference>
<dbReference type="HOGENOM" id="CLU_086007_1_0_3"/>
<dbReference type="InterPro" id="IPR014717">
    <property type="entry name" value="Transl_elong_EF1B/ribsomal_bS6"/>
</dbReference>
<dbReference type="AlphaFoldDB" id="B7K648"/>
<name>B7K648_RIPO1</name>
<accession>B7K648</accession>
<dbReference type="eggNOG" id="COG3167">
    <property type="taxonomic scope" value="Bacteria"/>
</dbReference>
<dbReference type="EMBL" id="CP001287">
    <property type="protein sequence ID" value="ACK68101.1"/>
    <property type="molecule type" value="Genomic_DNA"/>
</dbReference>
<feature type="compositionally biased region" description="Basic and acidic residues" evidence="1">
    <location>
        <begin position="246"/>
        <end position="259"/>
    </location>
</feature>
<gene>
    <name evidence="3" type="ordered locus">PCC8801_4171</name>
</gene>
<organism evidence="3 4">
    <name type="scientific">Rippkaea orientalis (strain PCC 8801 / RF-1)</name>
    <name type="common">Cyanothece sp. (strain PCC 8801)</name>
    <dbReference type="NCBI Taxonomy" id="41431"/>
    <lineage>
        <taxon>Bacteria</taxon>
        <taxon>Bacillati</taxon>
        <taxon>Cyanobacteriota</taxon>
        <taxon>Cyanophyceae</taxon>
        <taxon>Oscillatoriophycideae</taxon>
        <taxon>Chroococcales</taxon>
        <taxon>Aphanothecaceae</taxon>
        <taxon>Rippkaea</taxon>
        <taxon>Rippkaea orientalis</taxon>
    </lineage>
</organism>
<evidence type="ECO:0000313" key="4">
    <source>
        <dbReference type="Proteomes" id="UP000008204"/>
    </source>
</evidence>
<sequence>MTFSEEFTTNNDSDFLDSESAYPVAFGITFTPQITGIALGLLGLLGAIYVLFTFFMPAWTNYNTLKADQANKQAQVDQQKSGKLDQKMLQVQAQLQKSQATRNKVLSLFSSESSLKTLLLDINNFIEARQLKLITFKPTGEPAVVSDGSLGEAVNNRLKRQSFQLEVEGAFQKTHELLQDLERLQPLLILKELSSQLVEEKFAVKVVDVNQQGGQVVGTGQAVPIGEDNLKTTFTLDAILPLTPEEIAKLKPPAEENKPPAEGNKPPENPSGQPPKP</sequence>
<keyword evidence="2" id="KW-1133">Transmembrane helix</keyword>